<dbReference type="AlphaFoldDB" id="A0A5M6CXL8"/>
<dbReference type="NCBIfam" id="NF005057">
    <property type="entry name" value="PRK06464.1"/>
    <property type="match status" value="1"/>
</dbReference>
<evidence type="ECO:0000256" key="14">
    <source>
        <dbReference type="ARBA" id="ARBA00047700"/>
    </source>
</evidence>
<evidence type="ECO:0000256" key="11">
    <source>
        <dbReference type="ARBA" id="ARBA00022840"/>
    </source>
</evidence>
<evidence type="ECO:0000313" key="20">
    <source>
        <dbReference type="Proteomes" id="UP000323426"/>
    </source>
</evidence>
<dbReference type="InterPro" id="IPR015813">
    <property type="entry name" value="Pyrv/PenolPyrv_kinase-like_dom"/>
</dbReference>
<evidence type="ECO:0000259" key="17">
    <source>
        <dbReference type="Pfam" id="PF01326"/>
    </source>
</evidence>
<feature type="domain" description="Pyruvate phosphate dikinase AMP/ATP-binding" evidence="17">
    <location>
        <begin position="17"/>
        <end position="351"/>
    </location>
</feature>
<dbReference type="InterPro" id="IPR006319">
    <property type="entry name" value="PEP_synth"/>
</dbReference>
<dbReference type="InterPro" id="IPR040442">
    <property type="entry name" value="Pyrv_kinase-like_dom_sf"/>
</dbReference>
<evidence type="ECO:0000256" key="13">
    <source>
        <dbReference type="ARBA" id="ARBA00033470"/>
    </source>
</evidence>
<dbReference type="SUPFAM" id="SSF56059">
    <property type="entry name" value="Glutathione synthetase ATP-binding domain-like"/>
    <property type="match status" value="1"/>
</dbReference>
<dbReference type="PROSITE" id="PS00370">
    <property type="entry name" value="PEP_ENZYMES_PHOS_SITE"/>
    <property type="match status" value="1"/>
</dbReference>
<keyword evidence="19" id="KW-0670">Pyruvate</keyword>
<evidence type="ECO:0000256" key="4">
    <source>
        <dbReference type="ARBA" id="ARBA00007837"/>
    </source>
</evidence>
<dbReference type="SUPFAM" id="SSF51621">
    <property type="entry name" value="Phosphoenolpyruvate/pyruvate domain"/>
    <property type="match status" value="1"/>
</dbReference>
<dbReference type="RefSeq" id="WP_150092602.1">
    <property type="nucleotide sequence ID" value="NZ_VWSF01000029.1"/>
</dbReference>
<protein>
    <recommendedName>
        <fullName evidence="6 15">Phosphoenolpyruvate synthase</fullName>
        <shortName evidence="15">PEP synthase</shortName>
        <ecNumber evidence="5 15">2.7.9.2</ecNumber>
    </recommendedName>
    <alternativeName>
        <fullName evidence="13 15">Pyruvate, water dikinase</fullName>
    </alternativeName>
</protein>
<evidence type="ECO:0000259" key="16">
    <source>
        <dbReference type="Pfam" id="PF00391"/>
    </source>
</evidence>
<dbReference type="Gene3D" id="3.50.30.10">
    <property type="entry name" value="Phosphohistidine domain"/>
    <property type="match status" value="1"/>
</dbReference>
<keyword evidence="8 15" id="KW-0479">Metal-binding</keyword>
<evidence type="ECO:0000256" key="8">
    <source>
        <dbReference type="ARBA" id="ARBA00022723"/>
    </source>
</evidence>
<evidence type="ECO:0000256" key="3">
    <source>
        <dbReference type="ARBA" id="ARBA00004742"/>
    </source>
</evidence>
<dbReference type="Proteomes" id="UP000323426">
    <property type="component" value="Unassembled WGS sequence"/>
</dbReference>
<proteinExistence type="inferred from homology"/>
<dbReference type="Gene3D" id="3.30.1490.20">
    <property type="entry name" value="ATP-grasp fold, A domain"/>
    <property type="match status" value="1"/>
</dbReference>
<dbReference type="SUPFAM" id="SSF52009">
    <property type="entry name" value="Phosphohistidine domain"/>
    <property type="match status" value="1"/>
</dbReference>
<dbReference type="FunFam" id="3.30.1490.20:FF:000010">
    <property type="entry name" value="Phosphoenolpyruvate synthase"/>
    <property type="match status" value="1"/>
</dbReference>
<dbReference type="InterPro" id="IPR013815">
    <property type="entry name" value="ATP_grasp_subdomain_1"/>
</dbReference>
<keyword evidence="10 15" id="KW-0418">Kinase</keyword>
<dbReference type="FunFam" id="3.30.470.20:FF:000017">
    <property type="entry name" value="Phosphoenolpyruvate synthase"/>
    <property type="match status" value="1"/>
</dbReference>
<dbReference type="InterPro" id="IPR008279">
    <property type="entry name" value="PEP-util_enz_mobile_dom"/>
</dbReference>
<feature type="domain" description="PEP-utilising enzyme C-terminal" evidence="18">
    <location>
        <begin position="489"/>
        <end position="787"/>
    </location>
</feature>
<evidence type="ECO:0000256" key="12">
    <source>
        <dbReference type="ARBA" id="ARBA00022842"/>
    </source>
</evidence>
<gene>
    <name evidence="19" type="primary">ppsA</name>
    <name evidence="19" type="ORF">F0145_23410</name>
</gene>
<evidence type="ECO:0000256" key="6">
    <source>
        <dbReference type="ARBA" id="ARBA00021623"/>
    </source>
</evidence>
<comment type="similarity">
    <text evidence="4 15">Belongs to the PEP-utilizing enzyme family.</text>
</comment>
<dbReference type="Gene3D" id="3.30.470.20">
    <property type="entry name" value="ATP-grasp fold, B domain"/>
    <property type="match status" value="1"/>
</dbReference>
<comment type="catalytic activity">
    <reaction evidence="14 15">
        <text>pyruvate + ATP + H2O = phosphoenolpyruvate + AMP + phosphate + 2 H(+)</text>
        <dbReference type="Rhea" id="RHEA:11364"/>
        <dbReference type="ChEBI" id="CHEBI:15361"/>
        <dbReference type="ChEBI" id="CHEBI:15377"/>
        <dbReference type="ChEBI" id="CHEBI:15378"/>
        <dbReference type="ChEBI" id="CHEBI:30616"/>
        <dbReference type="ChEBI" id="CHEBI:43474"/>
        <dbReference type="ChEBI" id="CHEBI:58702"/>
        <dbReference type="ChEBI" id="CHEBI:456215"/>
        <dbReference type="EC" id="2.7.9.2"/>
    </reaction>
</comment>
<dbReference type="PIRSF" id="PIRSF000854">
    <property type="entry name" value="PEP_synthase"/>
    <property type="match status" value="1"/>
</dbReference>
<reference evidence="19 20" key="1">
    <citation type="submission" date="2019-09" db="EMBL/GenBank/DDBJ databases">
        <title>Genome sequence and assembly of Adhaeribacter sp.</title>
        <authorList>
            <person name="Chhetri G."/>
        </authorList>
    </citation>
    <scope>NUCLEOTIDE SEQUENCE [LARGE SCALE GENOMIC DNA]</scope>
    <source>
        <strain evidence="19 20">DK36</strain>
    </source>
</reference>
<dbReference type="Pfam" id="PF01326">
    <property type="entry name" value="PPDK_N"/>
    <property type="match status" value="1"/>
</dbReference>
<evidence type="ECO:0000256" key="5">
    <source>
        <dbReference type="ARBA" id="ARBA00011996"/>
    </source>
</evidence>
<comment type="pathway">
    <text evidence="3 15">Carbohydrate biosynthesis; gluconeogenesis.</text>
</comment>
<dbReference type="GO" id="GO:0005524">
    <property type="term" value="F:ATP binding"/>
    <property type="evidence" value="ECO:0007669"/>
    <property type="project" value="UniProtKB-KW"/>
</dbReference>
<evidence type="ECO:0000256" key="9">
    <source>
        <dbReference type="ARBA" id="ARBA00022741"/>
    </source>
</evidence>
<dbReference type="EC" id="2.7.9.2" evidence="5 15"/>
<dbReference type="InterPro" id="IPR000121">
    <property type="entry name" value="PEP_util_C"/>
</dbReference>
<dbReference type="GO" id="GO:0046872">
    <property type="term" value="F:metal ion binding"/>
    <property type="evidence" value="ECO:0007669"/>
    <property type="project" value="UniProtKB-KW"/>
</dbReference>
<evidence type="ECO:0000259" key="18">
    <source>
        <dbReference type="Pfam" id="PF02896"/>
    </source>
</evidence>
<keyword evidence="12 15" id="KW-0460">Magnesium</keyword>
<comment type="cofactor">
    <cofactor evidence="1 15">
        <name>Mg(2+)</name>
        <dbReference type="ChEBI" id="CHEBI:18420"/>
    </cofactor>
</comment>
<dbReference type="InterPro" id="IPR036637">
    <property type="entry name" value="Phosphohistidine_dom_sf"/>
</dbReference>
<sequence length="818" mass="90647">MKTYILPFSQVNLKHLPLVGGKNASLGEMYQTLTNSQIRVPDGFATTAEAFQDFLAENQILAEIKSQLTQLDTQTFSNLHQVGSQIRKIIWESRLPPTLVLAIKDAYQNLCAQYATPIQVAVRSSATAEDLPNASFAGQHESYLNVAGEEELLRAVQKCYASLFTDRAIKYRQDHSFDHLKVYLSVGIQKMVRSDLASSGVCFTLDPESGFTNVVLITGSWGLGENVVQGAVNPDEFYVFKPTLQQDKQAIINKKMGTKAQTMVYAAQPNSEQPVVNILTPPEKQEQFVLTNDEITNLAQWAVQIEEHYGRPMDIEWAKDGETNQIFIVQARPETVHSQEQKSYKMHSYSLKEAGELLVSGKGIGERIVSGVARLLNSPAEADLLQPGEILVTDITNPDWDPILKKVSAIITNKGGRTSHAAIVARELGALAVVGTGNATQVIQNGQELTISCADGQNGLVYAGKLAWEVQELDFTDLRQPTTQAMFILGDPEKAFQLAAYPNDGVGLMRLEFIINNSIQIHPMALIKYHELQDEAVKAQIDILTYHHQNKEDYFVEKLAQAVATIGAAFYPKDVIVRMSDFKTNEYANLIGGKAFEPKEENPMLGFRGASRYYNPRYSEGFGLECKAMKMVRDDMGLTNIKLMIPFCRTIAEGKKVLAIMESFGLKRGENGLEVYVMAEIPSNVILAEEFAQIFDGFSIGSNDLTQLTLGIDRDSSIVSDLFDEQDDAVKAMMQQIIQTAKRTNTKIGLCGQAPSDFPEFAQFLVEQGINSISFNPDALLKGIKNMLAAEAAVALQQKKQTEERLRQVHLASEFVDE</sequence>
<dbReference type="InterPro" id="IPR002192">
    <property type="entry name" value="PPDK_AMP/ATP-bd"/>
</dbReference>
<evidence type="ECO:0000256" key="2">
    <source>
        <dbReference type="ARBA" id="ARBA00002988"/>
    </source>
</evidence>
<dbReference type="NCBIfam" id="TIGR01418">
    <property type="entry name" value="PEP_synth"/>
    <property type="match status" value="1"/>
</dbReference>
<keyword evidence="11 15" id="KW-0067">ATP-binding</keyword>
<dbReference type="Pfam" id="PF00391">
    <property type="entry name" value="PEP-utilizers"/>
    <property type="match status" value="1"/>
</dbReference>
<dbReference type="GO" id="GO:0008986">
    <property type="term" value="F:pyruvate, water dikinase activity"/>
    <property type="evidence" value="ECO:0007669"/>
    <property type="project" value="UniProtKB-EC"/>
</dbReference>
<comment type="function">
    <text evidence="2 15">Catalyzes the phosphorylation of pyruvate to phosphoenolpyruvate.</text>
</comment>
<keyword evidence="9 15" id="KW-0547">Nucleotide-binding</keyword>
<organism evidence="19 20">
    <name type="scientific">Adhaeribacter rhizoryzae</name>
    <dbReference type="NCBI Taxonomy" id="2607907"/>
    <lineage>
        <taxon>Bacteria</taxon>
        <taxon>Pseudomonadati</taxon>
        <taxon>Bacteroidota</taxon>
        <taxon>Cytophagia</taxon>
        <taxon>Cytophagales</taxon>
        <taxon>Hymenobacteraceae</taxon>
        <taxon>Adhaeribacter</taxon>
    </lineage>
</organism>
<evidence type="ECO:0000256" key="7">
    <source>
        <dbReference type="ARBA" id="ARBA00022679"/>
    </source>
</evidence>
<evidence type="ECO:0000256" key="1">
    <source>
        <dbReference type="ARBA" id="ARBA00001946"/>
    </source>
</evidence>
<dbReference type="PANTHER" id="PTHR43030">
    <property type="entry name" value="PHOSPHOENOLPYRUVATE SYNTHASE"/>
    <property type="match status" value="1"/>
</dbReference>
<comment type="caution">
    <text evidence="19">The sequence shown here is derived from an EMBL/GenBank/DDBJ whole genome shotgun (WGS) entry which is preliminary data.</text>
</comment>
<dbReference type="PANTHER" id="PTHR43030:SF1">
    <property type="entry name" value="PHOSPHOENOLPYRUVATE SYNTHASE"/>
    <property type="match status" value="1"/>
</dbReference>
<keyword evidence="7 15" id="KW-0808">Transferase</keyword>
<dbReference type="InterPro" id="IPR018274">
    <property type="entry name" value="PEP_util_AS"/>
</dbReference>
<evidence type="ECO:0000256" key="10">
    <source>
        <dbReference type="ARBA" id="ARBA00022777"/>
    </source>
</evidence>
<dbReference type="GO" id="GO:0006094">
    <property type="term" value="P:gluconeogenesis"/>
    <property type="evidence" value="ECO:0007669"/>
    <property type="project" value="UniProtKB-UniPathway"/>
</dbReference>
<accession>A0A5M6CXL8</accession>
<dbReference type="Pfam" id="PF02896">
    <property type="entry name" value="PEP-utilizers_C"/>
    <property type="match status" value="1"/>
</dbReference>
<evidence type="ECO:0000313" key="19">
    <source>
        <dbReference type="EMBL" id="KAA5539941.1"/>
    </source>
</evidence>
<evidence type="ECO:0000256" key="15">
    <source>
        <dbReference type="PIRNR" id="PIRNR000854"/>
    </source>
</evidence>
<feature type="domain" description="PEP-utilising enzyme mobile" evidence="16">
    <location>
        <begin position="386"/>
        <end position="456"/>
    </location>
</feature>
<dbReference type="InterPro" id="IPR023151">
    <property type="entry name" value="PEP_util_CS"/>
</dbReference>
<name>A0A5M6CXL8_9BACT</name>
<dbReference type="EMBL" id="VWSF01000029">
    <property type="protein sequence ID" value="KAA5539941.1"/>
    <property type="molecule type" value="Genomic_DNA"/>
</dbReference>
<dbReference type="PROSITE" id="PS00742">
    <property type="entry name" value="PEP_ENZYMES_2"/>
    <property type="match status" value="1"/>
</dbReference>
<dbReference type="Gene3D" id="3.20.20.60">
    <property type="entry name" value="Phosphoenolpyruvate-binding domains"/>
    <property type="match status" value="1"/>
</dbReference>
<keyword evidence="20" id="KW-1185">Reference proteome</keyword>
<dbReference type="UniPathway" id="UPA00138"/>